<organism evidence="2 3">
    <name type="scientific">Spodoptera littoralis</name>
    <name type="common">Egyptian cotton leafworm</name>
    <dbReference type="NCBI Taxonomy" id="7109"/>
    <lineage>
        <taxon>Eukaryota</taxon>
        <taxon>Metazoa</taxon>
        <taxon>Ecdysozoa</taxon>
        <taxon>Arthropoda</taxon>
        <taxon>Hexapoda</taxon>
        <taxon>Insecta</taxon>
        <taxon>Pterygota</taxon>
        <taxon>Neoptera</taxon>
        <taxon>Endopterygota</taxon>
        <taxon>Lepidoptera</taxon>
        <taxon>Glossata</taxon>
        <taxon>Ditrysia</taxon>
        <taxon>Noctuoidea</taxon>
        <taxon>Noctuidae</taxon>
        <taxon>Amphipyrinae</taxon>
        <taxon>Spodoptera</taxon>
    </lineage>
</organism>
<reference evidence="2" key="1">
    <citation type="submission" date="2022-02" db="EMBL/GenBank/DDBJ databases">
        <authorList>
            <person name="King R."/>
        </authorList>
    </citation>
    <scope>NUCLEOTIDE SEQUENCE</scope>
</reference>
<dbReference type="Proteomes" id="UP001153321">
    <property type="component" value="Chromosome Z"/>
</dbReference>
<keyword evidence="1" id="KW-0472">Membrane</keyword>
<protein>
    <submittedName>
        <fullName evidence="2">Uncharacterized protein</fullName>
    </submittedName>
</protein>
<accession>A0A9P0IIL5</accession>
<evidence type="ECO:0000313" key="2">
    <source>
        <dbReference type="EMBL" id="CAH1647376.1"/>
    </source>
</evidence>
<keyword evidence="1" id="KW-0812">Transmembrane</keyword>
<name>A0A9P0IIL5_SPOLI</name>
<keyword evidence="1" id="KW-1133">Transmembrane helix</keyword>
<keyword evidence="3" id="KW-1185">Reference proteome</keyword>
<feature type="transmembrane region" description="Helical" evidence="1">
    <location>
        <begin position="102"/>
        <end position="121"/>
    </location>
</feature>
<gene>
    <name evidence="2" type="ORF">SPLIT_LOCUS12727</name>
</gene>
<evidence type="ECO:0000256" key="1">
    <source>
        <dbReference type="SAM" id="Phobius"/>
    </source>
</evidence>
<dbReference type="EMBL" id="LR824562">
    <property type="protein sequence ID" value="CAH1647376.1"/>
    <property type="molecule type" value="Genomic_DNA"/>
</dbReference>
<dbReference type="AlphaFoldDB" id="A0A9P0IIL5"/>
<sequence length="191" mass="22725">MREDTRMPRGYSDSTELCNKYRWRIFCSSSRPRYSKHSGVYLSESLTRTVDKSTSNVEPNYVVQCIEYFYEYCAGYNLRYCPLRGFIAHSNDYYFSHMVKDIIILLCFLIANFIVFLNVLVKTMIHTYLFVYMTTQWIKRTMLPRLVTDELFPVTMPQPTRLRHDLSPKRKNKSPWSSVLQMPVHTYGNCM</sequence>
<evidence type="ECO:0000313" key="3">
    <source>
        <dbReference type="Proteomes" id="UP001153321"/>
    </source>
</evidence>
<proteinExistence type="predicted"/>